<keyword evidence="3" id="KW-1185">Reference proteome</keyword>
<evidence type="ECO:0000313" key="3">
    <source>
        <dbReference type="Proteomes" id="UP000297245"/>
    </source>
</evidence>
<proteinExistence type="predicted"/>
<feature type="compositionally biased region" description="Basic and acidic residues" evidence="1">
    <location>
        <begin position="457"/>
        <end position="467"/>
    </location>
</feature>
<feature type="region of interest" description="Disordered" evidence="1">
    <location>
        <begin position="1"/>
        <end position="97"/>
    </location>
</feature>
<accession>A0A4S8L2R3</accession>
<dbReference type="Proteomes" id="UP000297245">
    <property type="component" value="Unassembled WGS sequence"/>
</dbReference>
<sequence>MPFPMFMTSRSPNPSSTTSYDMPTPNSCNTTSESTTISLDVSANPSHHHADAGQYHALRGPSRPTLLHAFSSPSSSTTTPTPTTVHNTTNDPDSNYTVPFRQLETMKASSDSGSKSPLSESSSSFSITTVTAAAATTVKTEFDDQQQLFVSPSVALPVQVPLRATQVTREMRFMMHSLRLNPFTFHLQEKHNDPSGLTWSGEKAKPLEEQPMMFEWQIEGYQSGIIDEDELFVLPSEEDKDAEGMVKQHSRQVHAVEEEVEGDSRSMFFTDPSPSPSTSSILSGSTTLTNSSNIINNSCSFNPELEQWPRDHNYHHHSTDNGTHRSVDSLDTELVHSHGSGPGSGTSITTTASGASMGSWDSMEIVDEYSSIENSGFTVTQSPPPSCLPSSSAAIPYRYRIPTSWTRFSDSHSHSEALVQKTLPAPPSPAPAPAPTPPAPPHQTILAPDSAHCQSDSSEKVQEDGFHPRAHAHIYTGTGQRYHHEEDRHSLNRRSRLASSGSRSPPPSSSIGHGNAECEHGYGYGYEYQHKDGIENEERSTVKLHQYSSLNHPYKFYAYRNTAQSCPNNRTTVPSYSYSYSYHSPPPSSNPSDAGLGPVNCSVSHDHGQRIQELSSRHHNHNHNHNHVPRNMAKLYYPASVPSGEPLYVHDHHHGNGCGRSPQQGCVLYNSPEIGTGNNNACEVRAVLSNFDNAYANVNGYCISAETFHHPNPNTSSSASTPISTSVSASPPAYSGPDSNPIFQVGFCASLGGGVRTGGEGGAHHHHQHQHHQHHQRQCRQQSQQHHQMYRVIVPDSGLVPSSSSTGDPGFQLTTGHGHCHTVSFNRVLNHPHEDSPGRAGNAGAGVGASGMYYSNYSQATATAPTTTTDLHLIHGHPQGNGMEVYS</sequence>
<evidence type="ECO:0000256" key="1">
    <source>
        <dbReference type="SAM" id="MobiDB-lite"/>
    </source>
</evidence>
<feature type="compositionally biased region" description="Low complexity" evidence="1">
    <location>
        <begin position="345"/>
        <end position="355"/>
    </location>
</feature>
<feature type="compositionally biased region" description="Low complexity" evidence="1">
    <location>
        <begin position="108"/>
        <end position="125"/>
    </location>
</feature>
<feature type="compositionally biased region" description="Low complexity" evidence="1">
    <location>
        <begin position="276"/>
        <end position="286"/>
    </location>
</feature>
<feature type="compositionally biased region" description="Low complexity" evidence="1">
    <location>
        <begin position="71"/>
        <end position="84"/>
    </location>
</feature>
<reference evidence="2 3" key="1">
    <citation type="journal article" date="2019" name="Nat. Ecol. Evol.">
        <title>Megaphylogeny resolves global patterns of mushroom evolution.</title>
        <authorList>
            <person name="Varga T."/>
            <person name="Krizsan K."/>
            <person name="Foldi C."/>
            <person name="Dima B."/>
            <person name="Sanchez-Garcia M."/>
            <person name="Sanchez-Ramirez S."/>
            <person name="Szollosi G.J."/>
            <person name="Szarkandi J.G."/>
            <person name="Papp V."/>
            <person name="Albert L."/>
            <person name="Andreopoulos W."/>
            <person name="Angelini C."/>
            <person name="Antonin V."/>
            <person name="Barry K.W."/>
            <person name="Bougher N.L."/>
            <person name="Buchanan P."/>
            <person name="Buyck B."/>
            <person name="Bense V."/>
            <person name="Catcheside P."/>
            <person name="Chovatia M."/>
            <person name="Cooper J."/>
            <person name="Damon W."/>
            <person name="Desjardin D."/>
            <person name="Finy P."/>
            <person name="Geml J."/>
            <person name="Haridas S."/>
            <person name="Hughes K."/>
            <person name="Justo A."/>
            <person name="Karasinski D."/>
            <person name="Kautmanova I."/>
            <person name="Kiss B."/>
            <person name="Kocsube S."/>
            <person name="Kotiranta H."/>
            <person name="LaButti K.M."/>
            <person name="Lechner B.E."/>
            <person name="Liimatainen K."/>
            <person name="Lipzen A."/>
            <person name="Lukacs Z."/>
            <person name="Mihaltcheva S."/>
            <person name="Morgado L.N."/>
            <person name="Niskanen T."/>
            <person name="Noordeloos M.E."/>
            <person name="Ohm R.A."/>
            <person name="Ortiz-Santana B."/>
            <person name="Ovrebo C."/>
            <person name="Racz N."/>
            <person name="Riley R."/>
            <person name="Savchenko A."/>
            <person name="Shiryaev A."/>
            <person name="Soop K."/>
            <person name="Spirin V."/>
            <person name="Szebenyi C."/>
            <person name="Tomsovsky M."/>
            <person name="Tulloss R.E."/>
            <person name="Uehling J."/>
            <person name="Grigoriev I.V."/>
            <person name="Vagvolgyi C."/>
            <person name="Papp T."/>
            <person name="Martin F.M."/>
            <person name="Miettinen O."/>
            <person name="Hibbett D.S."/>
            <person name="Nagy L.G."/>
        </authorList>
    </citation>
    <scope>NUCLEOTIDE SEQUENCE [LARGE SCALE GENOMIC DNA]</scope>
    <source>
        <strain evidence="2 3">CBS 962.96</strain>
    </source>
</reference>
<feature type="compositionally biased region" description="Polar residues" evidence="1">
    <location>
        <begin position="20"/>
        <end position="45"/>
    </location>
</feature>
<feature type="compositionally biased region" description="Basic residues" evidence="1">
    <location>
        <begin position="764"/>
        <end position="778"/>
    </location>
</feature>
<name>A0A4S8L2R3_DENBC</name>
<feature type="region of interest" description="Disordered" evidence="1">
    <location>
        <begin position="412"/>
        <end position="516"/>
    </location>
</feature>
<protein>
    <submittedName>
        <fullName evidence="2">Uncharacterized protein</fullName>
    </submittedName>
</protein>
<feature type="compositionally biased region" description="Pro residues" evidence="1">
    <location>
        <begin position="424"/>
        <end position="441"/>
    </location>
</feature>
<feature type="compositionally biased region" description="Low complexity" evidence="1">
    <location>
        <begin position="715"/>
        <end position="733"/>
    </location>
</feature>
<feature type="compositionally biased region" description="Low complexity" evidence="1">
    <location>
        <begin position="8"/>
        <end position="19"/>
    </location>
</feature>
<feature type="compositionally biased region" description="Polar residues" evidence="1">
    <location>
        <begin position="85"/>
        <end position="97"/>
    </location>
</feature>
<evidence type="ECO:0000313" key="2">
    <source>
        <dbReference type="EMBL" id="THU82729.1"/>
    </source>
</evidence>
<feature type="region of interest" description="Disordered" evidence="1">
    <location>
        <begin position="244"/>
        <end position="286"/>
    </location>
</feature>
<feature type="region of interest" description="Disordered" evidence="1">
    <location>
        <begin position="106"/>
        <end position="125"/>
    </location>
</feature>
<dbReference type="AlphaFoldDB" id="A0A4S8L2R3"/>
<gene>
    <name evidence="2" type="ORF">K435DRAFT_872025</name>
</gene>
<feature type="region of interest" description="Disordered" evidence="1">
    <location>
        <begin position="756"/>
        <end position="786"/>
    </location>
</feature>
<dbReference type="OrthoDB" id="3270670at2759"/>
<feature type="region of interest" description="Disordered" evidence="1">
    <location>
        <begin position="333"/>
        <end position="355"/>
    </location>
</feature>
<dbReference type="EMBL" id="ML179712">
    <property type="protein sequence ID" value="THU82729.1"/>
    <property type="molecule type" value="Genomic_DNA"/>
</dbReference>
<organism evidence="2 3">
    <name type="scientific">Dendrothele bispora (strain CBS 962.96)</name>
    <dbReference type="NCBI Taxonomy" id="1314807"/>
    <lineage>
        <taxon>Eukaryota</taxon>
        <taxon>Fungi</taxon>
        <taxon>Dikarya</taxon>
        <taxon>Basidiomycota</taxon>
        <taxon>Agaricomycotina</taxon>
        <taxon>Agaricomycetes</taxon>
        <taxon>Agaricomycetidae</taxon>
        <taxon>Agaricales</taxon>
        <taxon>Agaricales incertae sedis</taxon>
        <taxon>Dendrothele</taxon>
    </lineage>
</organism>
<feature type="region of interest" description="Disordered" evidence="1">
    <location>
        <begin position="713"/>
        <end position="733"/>
    </location>
</feature>